<dbReference type="InterPro" id="IPR011683">
    <property type="entry name" value="Glyco_hydro_53"/>
</dbReference>
<dbReference type="PROSITE" id="PS50022">
    <property type="entry name" value="FA58C_3"/>
    <property type="match status" value="1"/>
</dbReference>
<dbReference type="InterPro" id="IPR011081">
    <property type="entry name" value="Big_4"/>
</dbReference>
<comment type="caution">
    <text evidence="9">The sequence shown here is derived from an EMBL/GenBank/DDBJ whole genome shotgun (WGS) entry which is preliminary data.</text>
</comment>
<dbReference type="InterPro" id="IPR000421">
    <property type="entry name" value="FA58C"/>
</dbReference>
<keyword evidence="4 6" id="KW-0378">Hydrolase</keyword>
<dbReference type="GO" id="GO:0031218">
    <property type="term" value="F:arabinogalactan endo-1,4-beta-galactosidase activity"/>
    <property type="evidence" value="ECO:0007669"/>
    <property type="project" value="UniProtKB-EC"/>
</dbReference>
<keyword evidence="10" id="KW-1185">Reference proteome</keyword>
<evidence type="ECO:0000256" key="6">
    <source>
        <dbReference type="RuleBase" id="RU361192"/>
    </source>
</evidence>
<dbReference type="InterPro" id="IPR008979">
    <property type="entry name" value="Galactose-bd-like_sf"/>
</dbReference>
<sequence length="694" mass="76113">MSVPPPADIPCSAGLFDRQSAQGHVQCHGERRPTAWETAPAASTSHRQEKDMSSKRLPRVIAGTTTLVTMVSATLLMVPAPAHATFGTADIKPIESNIAAKAWASATAGSGSSNAGLAIDGDPTTSWYPNRAGARQWLTVDLGGTYDNLRKVKVIFPDRGVAHRYVVEASSDGRRWKTIADRSRNRAVARGEVHLFTRPGTRFVRLMFTGGPDRAPAGVSELQVFNYLRDDLTLGADLSWVDDVQDRQYWVNPLAEDRGAGPHLLDVAKDRGMQYARLRIFNEPRSESTGQPTPIPRQGPERSLVSAKWIKQRGMGLGIDFHYADSWADPSKQPKPRAWAELEFADLSKAVYDYTADYLKRLKRQGTTPEKVAVGNEIINGFMYGSEAAQIGTTNPPYFVDQADIYQSKPGGGLLWKYWKSTDPAERQLYDQAWDRFTTLAAAGIKAVRDASPKSKVEIHVIVGKDRLDKTMEFWHQFLTRVKAKGQNPDVLAISYYPEWHGTPEALDRNLNAMATTHPGYEIDVAETAYPASGGEGSPVPNSPFPRTIQGQADAIRRVFQAANDVVDNRGSGVLVWEPASYQPMFRAVPGLANTWEPHASINVFNASRAKHVLQDTLYTATVVGAAPRLPSSIRMLTTADNRITSVPVRWQPLPPGATDRPGEVTVTGTTRTGPVTAVIDVVPRRGEHDSTTS</sequence>
<dbReference type="Pfam" id="PF07532">
    <property type="entry name" value="Big_4"/>
    <property type="match status" value="1"/>
</dbReference>
<dbReference type="InterPro" id="IPR017853">
    <property type="entry name" value="GH"/>
</dbReference>
<comment type="catalytic activity">
    <reaction evidence="1 6">
        <text>The enzyme specifically hydrolyzes (1-&gt;4)-beta-D-galactosidic linkages in type I arabinogalactans.</text>
        <dbReference type="EC" id="3.2.1.89"/>
    </reaction>
</comment>
<dbReference type="EC" id="3.2.1.89" evidence="3 6"/>
<protein>
    <recommendedName>
        <fullName evidence="3 6">Arabinogalactan endo-beta-1,4-galactanase</fullName>
        <ecNumber evidence="3 6">3.2.1.89</ecNumber>
    </recommendedName>
</protein>
<evidence type="ECO:0000256" key="2">
    <source>
        <dbReference type="ARBA" id="ARBA00010687"/>
    </source>
</evidence>
<gene>
    <name evidence="9" type="ORF">C1J00_00645</name>
</gene>
<feature type="region of interest" description="Disordered" evidence="7">
    <location>
        <begin position="30"/>
        <end position="55"/>
    </location>
</feature>
<name>A0A2N8TYH9_9ACTN</name>
<dbReference type="GO" id="GO:0045490">
    <property type="term" value="P:pectin catabolic process"/>
    <property type="evidence" value="ECO:0007669"/>
    <property type="project" value="TreeGrafter"/>
</dbReference>
<dbReference type="AlphaFoldDB" id="A0A2N8TYH9"/>
<dbReference type="PANTHER" id="PTHR34983:SF1">
    <property type="entry name" value="ARABINOGALACTAN ENDO-BETA-1,4-GALACTANASE A"/>
    <property type="match status" value="1"/>
</dbReference>
<evidence type="ECO:0000256" key="1">
    <source>
        <dbReference type="ARBA" id="ARBA00001695"/>
    </source>
</evidence>
<dbReference type="Gene3D" id="3.20.20.80">
    <property type="entry name" value="Glycosidases"/>
    <property type="match status" value="1"/>
</dbReference>
<dbReference type="Proteomes" id="UP000235943">
    <property type="component" value="Unassembled WGS sequence"/>
</dbReference>
<accession>A0A2N8TYH9</accession>
<evidence type="ECO:0000313" key="10">
    <source>
        <dbReference type="Proteomes" id="UP000235943"/>
    </source>
</evidence>
<dbReference type="GO" id="GO:0015926">
    <property type="term" value="F:glucosidase activity"/>
    <property type="evidence" value="ECO:0007669"/>
    <property type="project" value="InterPro"/>
</dbReference>
<evidence type="ECO:0000256" key="3">
    <source>
        <dbReference type="ARBA" id="ARBA00012556"/>
    </source>
</evidence>
<evidence type="ECO:0000256" key="5">
    <source>
        <dbReference type="ARBA" id="ARBA00023295"/>
    </source>
</evidence>
<proteinExistence type="inferred from homology"/>
<dbReference type="EMBL" id="POUC01000002">
    <property type="protein sequence ID" value="PNG24049.1"/>
    <property type="molecule type" value="Genomic_DNA"/>
</dbReference>
<evidence type="ECO:0000259" key="8">
    <source>
        <dbReference type="PROSITE" id="PS50022"/>
    </source>
</evidence>
<dbReference type="SUPFAM" id="SSF49785">
    <property type="entry name" value="Galactose-binding domain-like"/>
    <property type="match status" value="1"/>
</dbReference>
<dbReference type="OrthoDB" id="3981930at2"/>
<dbReference type="SUPFAM" id="SSF51445">
    <property type="entry name" value="(Trans)glycosidases"/>
    <property type="match status" value="1"/>
</dbReference>
<dbReference type="Pfam" id="PF00754">
    <property type="entry name" value="F5_F8_type_C"/>
    <property type="match status" value="1"/>
</dbReference>
<evidence type="ECO:0000256" key="7">
    <source>
        <dbReference type="SAM" id="MobiDB-lite"/>
    </source>
</evidence>
<dbReference type="Gene3D" id="2.60.120.260">
    <property type="entry name" value="Galactose-binding domain-like"/>
    <property type="match status" value="1"/>
</dbReference>
<evidence type="ECO:0000256" key="4">
    <source>
        <dbReference type="ARBA" id="ARBA00022801"/>
    </source>
</evidence>
<keyword evidence="5 6" id="KW-0326">Glycosidase</keyword>
<feature type="domain" description="F5/8 type C" evidence="8">
    <location>
        <begin position="81"/>
        <end position="227"/>
    </location>
</feature>
<comment type="similarity">
    <text evidence="2 6">Belongs to the glycosyl hydrolase 53 family.</text>
</comment>
<reference evidence="9 10" key="1">
    <citation type="submission" date="2018-01" db="EMBL/GenBank/DDBJ databases">
        <title>Draft genome sequence of Streptomyces sp. 13K301.</title>
        <authorList>
            <person name="Sahin N."/>
            <person name="Saygin H."/>
            <person name="Ay H."/>
        </authorList>
    </citation>
    <scope>NUCLEOTIDE SEQUENCE [LARGE SCALE GENOMIC DNA]</scope>
    <source>
        <strain evidence="9 10">13K301</strain>
    </source>
</reference>
<feature type="region of interest" description="Disordered" evidence="7">
    <location>
        <begin position="284"/>
        <end position="303"/>
    </location>
</feature>
<dbReference type="Pfam" id="PF07745">
    <property type="entry name" value="Glyco_hydro_53"/>
    <property type="match status" value="1"/>
</dbReference>
<organism evidence="9 10">
    <name type="scientific">Streptomyces cahuitamycinicus</name>
    <dbReference type="NCBI Taxonomy" id="2070367"/>
    <lineage>
        <taxon>Bacteria</taxon>
        <taxon>Bacillati</taxon>
        <taxon>Actinomycetota</taxon>
        <taxon>Actinomycetes</taxon>
        <taxon>Kitasatosporales</taxon>
        <taxon>Streptomycetaceae</taxon>
        <taxon>Streptomyces</taxon>
    </lineage>
</organism>
<evidence type="ECO:0000313" key="9">
    <source>
        <dbReference type="EMBL" id="PNG24049.1"/>
    </source>
</evidence>
<dbReference type="PANTHER" id="PTHR34983">
    <property type="entry name" value="ARABINOGALACTAN ENDO-BETA-1,4-GALACTANASE A"/>
    <property type="match status" value="1"/>
</dbReference>